<keyword evidence="1" id="KW-0472">Membrane</keyword>
<gene>
    <name evidence="2" type="ORF">Hs30E_10280</name>
</gene>
<evidence type="ECO:0000313" key="3">
    <source>
        <dbReference type="Proteomes" id="UP000480303"/>
    </source>
</evidence>
<dbReference type="Proteomes" id="UP000480303">
    <property type="component" value="Unassembled WGS sequence"/>
</dbReference>
<keyword evidence="3" id="KW-1185">Reference proteome</keyword>
<keyword evidence="1" id="KW-1133">Transmembrane helix</keyword>
<reference evidence="2 3" key="1">
    <citation type="submission" date="2020-02" db="EMBL/GenBank/DDBJ databases">
        <title>Draft genome sequence of Lactococcus sp. Hs30E4-3.</title>
        <authorList>
            <person name="Noda S."/>
            <person name="Yuki M."/>
            <person name="Ohkuma M."/>
        </authorList>
    </citation>
    <scope>NUCLEOTIDE SEQUENCE [LARGE SCALE GENOMIC DNA]</scope>
    <source>
        <strain evidence="2 3">Hs30E4-3</strain>
    </source>
</reference>
<name>A0A6A0BF58_9LACT</name>
<feature type="transmembrane region" description="Helical" evidence="1">
    <location>
        <begin position="20"/>
        <end position="44"/>
    </location>
</feature>
<protein>
    <submittedName>
        <fullName evidence="2">Uncharacterized protein</fullName>
    </submittedName>
</protein>
<accession>A0A6A0BF58</accession>
<keyword evidence="1" id="KW-0812">Transmembrane</keyword>
<evidence type="ECO:0000313" key="2">
    <source>
        <dbReference type="EMBL" id="GFH42477.1"/>
    </source>
</evidence>
<sequence>MALFTLIVAIPKFLKGPNGTGAYASGELFGTFMLPIIFFGLAFVKKKEK</sequence>
<comment type="caution">
    <text evidence="2">The sequence shown here is derived from an EMBL/GenBank/DDBJ whole genome shotgun (WGS) entry which is preliminary data.</text>
</comment>
<dbReference type="EMBL" id="BLLI01000025">
    <property type="protein sequence ID" value="GFH42477.1"/>
    <property type="molecule type" value="Genomic_DNA"/>
</dbReference>
<proteinExistence type="predicted"/>
<dbReference type="AlphaFoldDB" id="A0A6A0BF58"/>
<evidence type="ECO:0000256" key="1">
    <source>
        <dbReference type="SAM" id="Phobius"/>
    </source>
</evidence>
<organism evidence="2 3">
    <name type="scientific">Pseudolactococcus hodotermopsidis</name>
    <dbReference type="NCBI Taxonomy" id="2709157"/>
    <lineage>
        <taxon>Bacteria</taxon>
        <taxon>Bacillati</taxon>
        <taxon>Bacillota</taxon>
        <taxon>Bacilli</taxon>
        <taxon>Lactobacillales</taxon>
        <taxon>Streptococcaceae</taxon>
        <taxon>Pseudolactococcus</taxon>
    </lineage>
</organism>